<dbReference type="PANTHER" id="PTHR13199">
    <property type="entry name" value="GH03947P"/>
    <property type="match status" value="1"/>
</dbReference>
<evidence type="ECO:0000313" key="3">
    <source>
        <dbReference type="EMBL" id="KAL2623971.1"/>
    </source>
</evidence>
<feature type="compositionally biased region" description="Basic and acidic residues" evidence="1">
    <location>
        <begin position="703"/>
        <end position="716"/>
    </location>
</feature>
<name>A0ABD1YBD9_9MARC</name>
<proteinExistence type="predicted"/>
<comment type="caution">
    <text evidence="3">The sequence shown here is derived from an EMBL/GenBank/DDBJ whole genome shotgun (WGS) entry which is preliminary data.</text>
</comment>
<dbReference type="Pfam" id="PF13889">
    <property type="entry name" value="Chromosome_seg"/>
    <property type="match status" value="1"/>
</dbReference>
<feature type="region of interest" description="Disordered" evidence="1">
    <location>
        <begin position="700"/>
        <end position="751"/>
    </location>
</feature>
<feature type="region of interest" description="Disordered" evidence="1">
    <location>
        <begin position="293"/>
        <end position="316"/>
    </location>
</feature>
<feature type="region of interest" description="Disordered" evidence="1">
    <location>
        <begin position="375"/>
        <end position="426"/>
    </location>
</feature>
<dbReference type="InterPro" id="IPR051506">
    <property type="entry name" value="ATOS_Transcription_Regulators"/>
</dbReference>
<feature type="compositionally biased region" description="Polar residues" evidence="1">
    <location>
        <begin position="719"/>
        <end position="731"/>
    </location>
</feature>
<dbReference type="Proteomes" id="UP001605036">
    <property type="component" value="Unassembled WGS sequence"/>
</dbReference>
<accession>A0ABD1YBD9</accession>
<gene>
    <name evidence="3" type="ORF">R1flu_008216</name>
</gene>
<reference evidence="3 4" key="1">
    <citation type="submission" date="2024-09" db="EMBL/GenBank/DDBJ databases">
        <title>Chromosome-scale assembly of Riccia fluitans.</title>
        <authorList>
            <person name="Paukszto L."/>
            <person name="Sawicki J."/>
            <person name="Karawczyk K."/>
            <person name="Piernik-Szablinska J."/>
            <person name="Szczecinska M."/>
            <person name="Mazdziarz M."/>
        </authorList>
    </citation>
    <scope>NUCLEOTIDE SEQUENCE [LARGE SCALE GENOMIC DNA]</scope>
    <source>
        <strain evidence="3">Rf_01</strain>
        <tissue evidence="3">Aerial parts of the thallus</tissue>
    </source>
</reference>
<dbReference type="PANTHER" id="PTHR13199:SF11">
    <property type="entry name" value="PROTEIN ATOSSA"/>
    <property type="match status" value="1"/>
</dbReference>
<organism evidence="3 4">
    <name type="scientific">Riccia fluitans</name>
    <dbReference type="NCBI Taxonomy" id="41844"/>
    <lineage>
        <taxon>Eukaryota</taxon>
        <taxon>Viridiplantae</taxon>
        <taxon>Streptophyta</taxon>
        <taxon>Embryophyta</taxon>
        <taxon>Marchantiophyta</taxon>
        <taxon>Marchantiopsida</taxon>
        <taxon>Marchantiidae</taxon>
        <taxon>Marchantiales</taxon>
        <taxon>Ricciaceae</taxon>
        <taxon>Riccia</taxon>
    </lineage>
</organism>
<evidence type="ECO:0000259" key="2">
    <source>
        <dbReference type="SMART" id="SM01177"/>
    </source>
</evidence>
<dbReference type="AlphaFoldDB" id="A0ABD1YBD9"/>
<feature type="compositionally biased region" description="Polar residues" evidence="1">
    <location>
        <begin position="403"/>
        <end position="413"/>
    </location>
</feature>
<evidence type="ECO:0000313" key="4">
    <source>
        <dbReference type="Proteomes" id="UP001605036"/>
    </source>
</evidence>
<dbReference type="SMART" id="SM01177">
    <property type="entry name" value="DUF4210"/>
    <property type="match status" value="1"/>
</dbReference>
<dbReference type="InterPro" id="IPR033473">
    <property type="entry name" value="Atos-like_C"/>
</dbReference>
<feature type="region of interest" description="Disordered" evidence="1">
    <location>
        <begin position="594"/>
        <end position="637"/>
    </location>
</feature>
<dbReference type="EMBL" id="JBHFFA010000005">
    <property type="protein sequence ID" value="KAL2623971.1"/>
    <property type="molecule type" value="Genomic_DNA"/>
</dbReference>
<evidence type="ECO:0000256" key="1">
    <source>
        <dbReference type="SAM" id="MobiDB-lite"/>
    </source>
</evidence>
<feature type="domain" description="Atos-like conserved" evidence="2">
    <location>
        <begin position="446"/>
        <end position="505"/>
    </location>
</feature>
<dbReference type="InterPro" id="IPR025261">
    <property type="entry name" value="Atos-like_cons_dom"/>
</dbReference>
<feature type="compositionally biased region" description="Basic and acidic residues" evidence="1">
    <location>
        <begin position="381"/>
        <end position="401"/>
    </location>
</feature>
<keyword evidence="4" id="KW-1185">Reference proteome</keyword>
<protein>
    <recommendedName>
        <fullName evidence="2">Atos-like conserved domain-containing protein</fullName>
    </recommendedName>
</protein>
<sequence>MGLPQLLSGEPRGDKGVAVVVQRNPSASMPPVYRSVSQDCSVAVKNSDIDMASSRQLPLVGVKGALLKSLPDSNPPGNKKFIGFCKCAGGGSELQVGSLGSRGDEETSEYLPSVDGGRGFREKLIHSQNSLSTILNGAVPACSRHVGFSSRVSPTNASKIPSWESDVDSLLQQFPRKFAVARSPSGELRRRTSSPLTDMFASGSNAEDLMDDFADEFYNNLDYEGHNEDGIGDDTCECTGLTKVNSATSNPVPIPGALERDRIREAIRGHVCPPTDGPVLIGRPERTWKIARQRAGSSSFQPVRKSGRTSERQRPENFECNVKWSQSPHPGFSPFHSLSPLGPRLLSPGGVEQVHRSVNKETNLWLSPTRRTRLNGIGLHSKGESSRSEHSHDEETRHDCRYTWSTPRKLSTNGGSGPGLEATSTPSVVGIKSPGCATLLPIRRSLVGSFEESLLSGHFLSGKPCQRLDGFLALLTVSGGSWSPPMRRLPFSVTCVDGDSSLTYYAASIDLADGGSGSKFKSDKHCFSECRRGSKNRFRIPVRGRVQLVLSNPELTPVHTFICSYDLSDMPPGTKTFLRHKVFLAPCVRKKDISSAAGGTDTSEPSRALRSGPRCSFSSFNGGNTGPKDRSGVYSSPAWEDNDIVSGSKSKTNTQRFGVAKCSPVDSYLDSCSEVLGSDAYCGLLGTNLTEFSSLRGEQVQFPREDLKPQNEKALEGKTQGTDSTAEQSLSKVEPLSRCSRDIGKPGSLKNVEGGGNSLRYALHLRFMCPLKKDKCGGIPPAENPGSPRVVSLGTNQGPAVKDERRFYIYEDLRVIFPQRQADSDEGKLQVEYDFPADPKYFEFS</sequence>